<sequence length="181" mass="19719">MPEQTPEAFATAEQMEARTEGAIPATRPHLNDALLAVTRRIQRHCRWHIAPQREQTLVLPARRGSTLWLPTAHLVDVVELSTGGHPIDVSQLDWSEDGELGYTGWITGRRSVTAKIVHGYESVPEDLTELCLQVAARALGSPLGILREQAGAVAVTYSAAGTVLLADELAQLADYRLGRLP</sequence>
<reference evidence="1 2" key="2">
    <citation type="submission" date="2016-01" db="EMBL/GenBank/DDBJ databases">
        <title>Microcella alkaliphila JAM AC0309 whole genome shotgun sequence.</title>
        <authorList>
            <person name="Kurata A."/>
            <person name="Hirose Y."/>
            <person name="Kishimoto N."/>
            <person name="Kobayashi T."/>
        </authorList>
    </citation>
    <scope>NUCLEOTIDE SEQUENCE [LARGE SCALE GENOMIC DNA]</scope>
    <source>
        <strain evidence="1 2">JAM AC0309</strain>
    </source>
</reference>
<accession>A0A0U5BPA8</accession>
<gene>
    <name evidence="1" type="ORF">MalAC0309_1609</name>
</gene>
<dbReference type="AlphaFoldDB" id="A0A0U5BPA8"/>
<dbReference type="KEGG" id="malk:MalAC0309_1609"/>
<evidence type="ECO:0000313" key="2">
    <source>
        <dbReference type="Proteomes" id="UP000218965"/>
    </source>
</evidence>
<dbReference type="Proteomes" id="UP000218965">
    <property type="component" value="Chromosome"/>
</dbReference>
<dbReference type="OrthoDB" id="3838020at2"/>
<name>A0A0U5BPA8_9MICO</name>
<dbReference type="RefSeq" id="WP_096421660.1">
    <property type="nucleotide sequence ID" value="NZ_AP017315.1"/>
</dbReference>
<dbReference type="EMBL" id="AP017315">
    <property type="protein sequence ID" value="BAU32460.1"/>
    <property type="molecule type" value="Genomic_DNA"/>
</dbReference>
<organism evidence="1 2">
    <name type="scientific">Microcella alkaliphila</name>
    <dbReference type="NCBI Taxonomy" id="279828"/>
    <lineage>
        <taxon>Bacteria</taxon>
        <taxon>Bacillati</taxon>
        <taxon>Actinomycetota</taxon>
        <taxon>Actinomycetes</taxon>
        <taxon>Micrococcales</taxon>
        <taxon>Microbacteriaceae</taxon>
        <taxon>Microcella</taxon>
    </lineage>
</organism>
<proteinExistence type="predicted"/>
<protein>
    <submittedName>
        <fullName evidence="1">Uncharacterized protein</fullName>
    </submittedName>
</protein>
<reference evidence="2" key="1">
    <citation type="submission" date="2015-12" db="EMBL/GenBank/DDBJ databases">
        <authorList>
            <person name="Shamseldin A."/>
            <person name="Moawad H."/>
            <person name="Abd El-Rahim W.M."/>
            <person name="Sadowsky M.J."/>
        </authorList>
    </citation>
    <scope>NUCLEOTIDE SEQUENCE [LARGE SCALE GENOMIC DNA]</scope>
    <source>
        <strain evidence="2">JAM AC0309</strain>
    </source>
</reference>
<evidence type="ECO:0000313" key="1">
    <source>
        <dbReference type="EMBL" id="BAU32460.1"/>
    </source>
</evidence>